<dbReference type="KEGG" id="gai:IMCC3135_07915"/>
<reference evidence="2 3" key="1">
    <citation type="submission" date="2016-12" db="EMBL/GenBank/DDBJ databases">
        <authorList>
            <person name="Song W.-J."/>
            <person name="Kurnit D.M."/>
        </authorList>
    </citation>
    <scope>NUCLEOTIDE SEQUENCE [LARGE SCALE GENOMIC DNA]</scope>
    <source>
        <strain evidence="2 3">IMCC3135</strain>
    </source>
</reference>
<evidence type="ECO:0008006" key="4">
    <source>
        <dbReference type="Google" id="ProtNLM"/>
    </source>
</evidence>
<keyword evidence="1" id="KW-0732">Signal</keyword>
<dbReference type="EMBL" id="CP018632">
    <property type="protein sequence ID" value="ASJ71686.1"/>
    <property type="molecule type" value="Genomic_DNA"/>
</dbReference>
<gene>
    <name evidence="2" type="ORF">IMCC3135_07915</name>
</gene>
<evidence type="ECO:0000313" key="3">
    <source>
        <dbReference type="Proteomes" id="UP000250079"/>
    </source>
</evidence>
<protein>
    <recommendedName>
        <fullName evidence="4">Lipoprotein</fullName>
    </recommendedName>
</protein>
<proteinExistence type="predicted"/>
<feature type="chain" id="PRO_5016332416" description="Lipoprotein" evidence="1">
    <location>
        <begin position="24"/>
        <end position="114"/>
    </location>
</feature>
<dbReference type="PROSITE" id="PS51257">
    <property type="entry name" value="PROKAR_LIPOPROTEIN"/>
    <property type="match status" value="1"/>
</dbReference>
<sequence length="114" mass="11564">MMAPQLRSLLLALLATILLSACASSGGLPGNPGIGASDNSSRVSACKSTDTLVDNSNQCLQDDAACYELSNGKWCTGERGNSCPAGSTALPTGQACPPGSRCFHVGESLECTVI</sequence>
<dbReference type="RefSeq" id="WP_157735841.1">
    <property type="nucleotide sequence ID" value="NZ_CP018632.1"/>
</dbReference>
<evidence type="ECO:0000256" key="1">
    <source>
        <dbReference type="SAM" id="SignalP"/>
    </source>
</evidence>
<name>A0A2Z2NK52_9GAMM</name>
<keyword evidence="3" id="KW-1185">Reference proteome</keyword>
<dbReference type="OrthoDB" id="5737097at2"/>
<dbReference type="Proteomes" id="UP000250079">
    <property type="component" value="Chromosome"/>
</dbReference>
<organism evidence="2 3">
    <name type="scientific">Granulosicoccus antarcticus IMCC3135</name>
    <dbReference type="NCBI Taxonomy" id="1192854"/>
    <lineage>
        <taxon>Bacteria</taxon>
        <taxon>Pseudomonadati</taxon>
        <taxon>Pseudomonadota</taxon>
        <taxon>Gammaproteobacteria</taxon>
        <taxon>Chromatiales</taxon>
        <taxon>Granulosicoccaceae</taxon>
        <taxon>Granulosicoccus</taxon>
    </lineage>
</organism>
<accession>A0A2Z2NK52</accession>
<feature type="signal peptide" evidence="1">
    <location>
        <begin position="1"/>
        <end position="23"/>
    </location>
</feature>
<evidence type="ECO:0000313" key="2">
    <source>
        <dbReference type="EMBL" id="ASJ71686.1"/>
    </source>
</evidence>
<dbReference type="AlphaFoldDB" id="A0A2Z2NK52"/>